<dbReference type="AlphaFoldDB" id="A0A0F9GM30"/>
<comment type="caution">
    <text evidence="1">The sequence shown here is derived from an EMBL/GenBank/DDBJ whole genome shotgun (WGS) entry which is preliminary data.</text>
</comment>
<name>A0A0F9GM30_9ZZZZ</name>
<accession>A0A0F9GM30</accession>
<proteinExistence type="predicted"/>
<evidence type="ECO:0000313" key="1">
    <source>
        <dbReference type="EMBL" id="KKL99944.1"/>
    </source>
</evidence>
<sequence length="72" mass="8061">MSVKSFREAQKAISNIVQKARIPVISMIAILETEKFQLLSRVDKTADEKDAKKFFAELQAVADERAENAGVH</sequence>
<gene>
    <name evidence="1" type="ORF">LCGC14_1809380</name>
</gene>
<protein>
    <submittedName>
        <fullName evidence="1">Uncharacterized protein</fullName>
    </submittedName>
</protein>
<dbReference type="EMBL" id="LAZR01017548">
    <property type="protein sequence ID" value="KKL99944.1"/>
    <property type="molecule type" value="Genomic_DNA"/>
</dbReference>
<reference evidence="1" key="1">
    <citation type="journal article" date="2015" name="Nature">
        <title>Complex archaea that bridge the gap between prokaryotes and eukaryotes.</title>
        <authorList>
            <person name="Spang A."/>
            <person name="Saw J.H."/>
            <person name="Jorgensen S.L."/>
            <person name="Zaremba-Niedzwiedzka K."/>
            <person name="Martijn J."/>
            <person name="Lind A.E."/>
            <person name="van Eijk R."/>
            <person name="Schleper C."/>
            <person name="Guy L."/>
            <person name="Ettema T.J."/>
        </authorList>
    </citation>
    <scope>NUCLEOTIDE SEQUENCE</scope>
</reference>
<organism evidence="1">
    <name type="scientific">marine sediment metagenome</name>
    <dbReference type="NCBI Taxonomy" id="412755"/>
    <lineage>
        <taxon>unclassified sequences</taxon>
        <taxon>metagenomes</taxon>
        <taxon>ecological metagenomes</taxon>
    </lineage>
</organism>